<keyword evidence="2" id="KW-0812">Transmembrane</keyword>
<dbReference type="EMBL" id="JBDIZK010000012">
    <property type="protein sequence ID" value="MEN3749141.1"/>
    <property type="molecule type" value="Genomic_DNA"/>
</dbReference>
<dbReference type="Proteomes" id="UP001427805">
    <property type="component" value="Unassembled WGS sequence"/>
</dbReference>
<dbReference type="RefSeq" id="WP_346248181.1">
    <property type="nucleotide sequence ID" value="NZ_JBDIZK010000012.1"/>
</dbReference>
<dbReference type="Gene3D" id="2.60.120.1440">
    <property type="match status" value="1"/>
</dbReference>
<dbReference type="InterPro" id="IPR012373">
    <property type="entry name" value="Ferrdict_sens_TM"/>
</dbReference>
<gene>
    <name evidence="5" type="ORF">TPR58_18350</name>
</gene>
<dbReference type="Pfam" id="PF04773">
    <property type="entry name" value="FecR"/>
    <property type="match status" value="1"/>
</dbReference>
<keyword evidence="2" id="KW-0472">Membrane</keyword>
<feature type="region of interest" description="Disordered" evidence="1">
    <location>
        <begin position="238"/>
        <end position="262"/>
    </location>
</feature>
<dbReference type="PANTHER" id="PTHR30273">
    <property type="entry name" value="PERIPLASMIC SIGNAL SENSOR AND SIGMA FACTOR ACTIVATOR FECR-RELATED"/>
    <property type="match status" value="1"/>
</dbReference>
<feature type="compositionally biased region" description="Pro residues" evidence="1">
    <location>
        <begin position="243"/>
        <end position="262"/>
    </location>
</feature>
<evidence type="ECO:0000259" key="4">
    <source>
        <dbReference type="Pfam" id="PF16220"/>
    </source>
</evidence>
<feature type="domain" description="FecR N-terminal" evidence="4">
    <location>
        <begin position="12"/>
        <end position="53"/>
    </location>
</feature>
<evidence type="ECO:0000256" key="1">
    <source>
        <dbReference type="SAM" id="MobiDB-lite"/>
    </source>
</evidence>
<feature type="transmembrane region" description="Helical" evidence="2">
    <location>
        <begin position="98"/>
        <end position="118"/>
    </location>
</feature>
<evidence type="ECO:0000259" key="3">
    <source>
        <dbReference type="Pfam" id="PF04773"/>
    </source>
</evidence>
<feature type="domain" description="FecR protein" evidence="3">
    <location>
        <begin position="134"/>
        <end position="217"/>
    </location>
</feature>
<organism evidence="5 6">
    <name type="scientific">Sphingomonas rustica</name>
    <dbReference type="NCBI Taxonomy" id="3103142"/>
    <lineage>
        <taxon>Bacteria</taxon>
        <taxon>Pseudomonadati</taxon>
        <taxon>Pseudomonadota</taxon>
        <taxon>Alphaproteobacteria</taxon>
        <taxon>Sphingomonadales</taxon>
        <taxon>Sphingomonadaceae</taxon>
        <taxon>Sphingomonas</taxon>
    </lineage>
</organism>
<dbReference type="InterPro" id="IPR006860">
    <property type="entry name" value="FecR"/>
</dbReference>
<keyword evidence="6" id="KW-1185">Reference proteome</keyword>
<dbReference type="PANTHER" id="PTHR30273:SF2">
    <property type="entry name" value="PROTEIN FECR"/>
    <property type="match status" value="1"/>
</dbReference>
<proteinExistence type="predicted"/>
<sequence>MAIPVATDDVEEQAARWAACAVDGDLSPAQAGALDAWLAADRRHRGAYLRARAALYAMDDALTAPDVASEPAIPVVDDDRSPLPLASVPRARWRPGRWGAIGGAALAASLVVAVGLGIPGLNPGAVPQQFAEGRVVTLRDGSVARLGRGGRIAFEMNDGIRKVVLIAGEARFEVAKDRNRPFVVRSGDVYAQATGTVYSVRRTGATGGSVRVDEGSVLVWSGDERDQAVLLRAGGSVTLEPAAPAPPRGLPPRSPAPTPPPPELAQISLDDVTIAAAAARFNRVNRTRIVIATPAIGKVRIVGLFRANDPERFARAAAAVSGAQVEVASDGSEIKLK</sequence>
<accession>A0ABV0BES8</accession>
<keyword evidence="2" id="KW-1133">Transmembrane helix</keyword>
<comment type="caution">
    <text evidence="5">The sequence shown here is derived from an EMBL/GenBank/DDBJ whole genome shotgun (WGS) entry which is preliminary data.</text>
</comment>
<dbReference type="Pfam" id="PF16220">
    <property type="entry name" value="DUF4880"/>
    <property type="match status" value="1"/>
</dbReference>
<reference evidence="5 6" key="1">
    <citation type="submission" date="2024-05" db="EMBL/GenBank/DDBJ databases">
        <title>Sphingomonas sp. HF-S3 16S ribosomal RNA gene Genome sequencing and assembly.</title>
        <authorList>
            <person name="Lee H."/>
        </authorList>
    </citation>
    <scope>NUCLEOTIDE SEQUENCE [LARGE SCALE GENOMIC DNA]</scope>
    <source>
        <strain evidence="5 6">HF-S3</strain>
    </source>
</reference>
<evidence type="ECO:0000313" key="5">
    <source>
        <dbReference type="EMBL" id="MEN3749141.1"/>
    </source>
</evidence>
<evidence type="ECO:0000256" key="2">
    <source>
        <dbReference type="SAM" id="Phobius"/>
    </source>
</evidence>
<name>A0ABV0BES8_9SPHN</name>
<protein>
    <submittedName>
        <fullName evidence="5">FecR domain-containing protein</fullName>
    </submittedName>
</protein>
<evidence type="ECO:0000313" key="6">
    <source>
        <dbReference type="Proteomes" id="UP001427805"/>
    </source>
</evidence>
<dbReference type="PIRSF" id="PIRSF018266">
    <property type="entry name" value="FecR"/>
    <property type="match status" value="1"/>
</dbReference>
<dbReference type="InterPro" id="IPR032623">
    <property type="entry name" value="FecR_N"/>
</dbReference>